<organism evidence="2 3">
    <name type="scientific">Dunaliella salina</name>
    <name type="common">Green alga</name>
    <name type="synonym">Protococcus salinus</name>
    <dbReference type="NCBI Taxonomy" id="3046"/>
    <lineage>
        <taxon>Eukaryota</taxon>
        <taxon>Viridiplantae</taxon>
        <taxon>Chlorophyta</taxon>
        <taxon>core chlorophytes</taxon>
        <taxon>Chlorophyceae</taxon>
        <taxon>CS clade</taxon>
        <taxon>Chlamydomonadales</taxon>
        <taxon>Dunaliellaceae</taxon>
        <taxon>Dunaliella</taxon>
    </lineage>
</organism>
<feature type="region of interest" description="Disordered" evidence="1">
    <location>
        <begin position="353"/>
        <end position="452"/>
    </location>
</feature>
<feature type="compositionally biased region" description="Basic and acidic residues" evidence="1">
    <location>
        <begin position="501"/>
        <end position="521"/>
    </location>
</feature>
<evidence type="ECO:0000256" key="1">
    <source>
        <dbReference type="SAM" id="MobiDB-lite"/>
    </source>
</evidence>
<gene>
    <name evidence="2" type="ORF">DUNSADRAFT_8115</name>
</gene>
<dbReference type="EMBL" id="MU069729">
    <property type="protein sequence ID" value="KAF5834966.1"/>
    <property type="molecule type" value="Genomic_DNA"/>
</dbReference>
<feature type="region of interest" description="Disordered" evidence="1">
    <location>
        <begin position="73"/>
        <end position="113"/>
    </location>
</feature>
<name>A0ABQ7GK20_DUNSA</name>
<comment type="caution">
    <text evidence="2">The sequence shown here is derived from an EMBL/GenBank/DDBJ whole genome shotgun (WGS) entry which is preliminary data.</text>
</comment>
<reference evidence="2" key="1">
    <citation type="submission" date="2017-08" db="EMBL/GenBank/DDBJ databases">
        <authorList>
            <person name="Polle J.E."/>
            <person name="Barry K."/>
            <person name="Cushman J."/>
            <person name="Schmutz J."/>
            <person name="Tran D."/>
            <person name="Hathwaick L.T."/>
            <person name="Yim W.C."/>
            <person name="Jenkins J."/>
            <person name="Mckie-Krisberg Z.M."/>
            <person name="Prochnik S."/>
            <person name="Lindquist E."/>
            <person name="Dockter R.B."/>
            <person name="Adam C."/>
            <person name="Molina H."/>
            <person name="Bunkerborg J."/>
            <person name="Jin E."/>
            <person name="Buchheim M."/>
            <person name="Magnuson J."/>
        </authorList>
    </citation>
    <scope>NUCLEOTIDE SEQUENCE</scope>
    <source>
        <strain evidence="2">CCAP 19/18</strain>
    </source>
</reference>
<feature type="region of interest" description="Disordered" evidence="1">
    <location>
        <begin position="238"/>
        <end position="293"/>
    </location>
</feature>
<feature type="compositionally biased region" description="Low complexity" evidence="1">
    <location>
        <begin position="362"/>
        <end position="390"/>
    </location>
</feature>
<feature type="compositionally biased region" description="Low complexity" evidence="1">
    <location>
        <begin position="278"/>
        <end position="293"/>
    </location>
</feature>
<protein>
    <submittedName>
        <fullName evidence="2">Uncharacterized protein</fullName>
    </submittedName>
</protein>
<proteinExistence type="predicted"/>
<feature type="region of interest" description="Disordered" evidence="1">
    <location>
        <begin position="493"/>
        <end position="547"/>
    </location>
</feature>
<sequence>MPTAAQPIHPSKSRGKEEFPSISLVLRDPLYHAPAPTLMLSSSMSREGSSSLASCGSLLDELDAEALDQHRCCRRRSRTSSGKEHSCSGFWEDNPHHNTPSPPAVASRPCHSPPWHQACMPPSAATRPAPSLDTSLALQHTLAFHHSPHLYLSVPLRSSLIAHNRGNLSHSGHLSTALSDASSFTMGPHTLASLNSPHAAAGGSSSAFADSCAGPSSCVITPCLTTSTVLQEEVLEGGKEWGSGGRPSALDVGLGLSNRGGELGRSSRERELGQSMPSAASAESALQSASSLNSHLEVEHTGGMCGMGPQPSLGEGASLAFTPPPCAWAPPAPISTPFSQHPLSAHLFNHTRNRPLRKTSSGGQWRQGLQHQQQEQQGQQQGKQQQQQQQQHRKQSREVQKQECLGQGQGEQQQHQEESQQQQEQERQGQVQGKQQQQQQRLGGQGGCHDDHHHHLSCPSAQECLPARNASCKDTRGERTACQESLPQGSQTIWSSTFKVTRRDSRKEGVEGEEWDMRENPRSTAPAAHPQPPLLQQSSHAARSPRLRRSLSPFSICISTPSGATAAPSSLGP</sequence>
<keyword evidence="3" id="KW-1185">Reference proteome</keyword>
<dbReference type="Proteomes" id="UP000815325">
    <property type="component" value="Unassembled WGS sequence"/>
</dbReference>
<feature type="compositionally biased region" description="Low complexity" evidence="1">
    <location>
        <begin position="402"/>
        <end position="442"/>
    </location>
</feature>
<evidence type="ECO:0000313" key="3">
    <source>
        <dbReference type="Proteomes" id="UP000815325"/>
    </source>
</evidence>
<evidence type="ECO:0000313" key="2">
    <source>
        <dbReference type="EMBL" id="KAF5834966.1"/>
    </source>
</evidence>
<accession>A0ABQ7GK20</accession>